<dbReference type="RefSeq" id="WP_068645770.1">
    <property type="nucleotide sequence ID" value="NZ_CP043611.1"/>
</dbReference>
<accession>A0A168QRV8</accession>
<comment type="caution">
    <text evidence="2">The sequence shown here is derived from an EMBL/GenBank/DDBJ whole genome shotgun (WGS) entry which is preliminary data.</text>
</comment>
<dbReference type="Proteomes" id="UP000077355">
    <property type="component" value="Unassembled WGS sequence"/>
</dbReference>
<dbReference type="Pfam" id="PF10646">
    <property type="entry name" value="Germane"/>
    <property type="match status" value="2"/>
</dbReference>
<proteinExistence type="predicted"/>
<dbReference type="OrthoDB" id="1715058at2"/>
<keyword evidence="3" id="KW-1185">Reference proteome</keyword>
<protein>
    <recommendedName>
        <fullName evidence="1">GerMN domain-containing protein</fullName>
    </recommendedName>
</protein>
<dbReference type="AlphaFoldDB" id="A0A168QRV8"/>
<feature type="domain" description="GerMN" evidence="1">
    <location>
        <begin position="96"/>
        <end position="188"/>
    </location>
</feature>
<evidence type="ECO:0000259" key="1">
    <source>
        <dbReference type="SMART" id="SM00909"/>
    </source>
</evidence>
<sequence length="356" mass="38762">MSKKMNIRNISAVGLLAVPIILSGCGGFTKQSMDIDPPPAQVESEMLQAMNGSVTPTPQGTAMTPTSTVYLADQYGLLAPVSLGLPPLENKDNMLLRQSLEVMVKDGPYAAYLPEGFTAVLPEGTEVKTVTIEKQKKLAVVEFNKSFTEYEAQNERKMLEAVTWTLTGNTNINQVQFWVDGEKITEMPLQHTPLDQPLGRSMGINLEKGNGATFTRSSAVTVYFSSESPAGVQYYVPVTRLVEPGQDTLKAALNELIRGPQLRGGLEQVMTSATSLESVKTAKDGTVTVSLKEDMFIKGEKIPSQLLQSVVLTVTENVGSNKVQIQMNGDTKVVSDDNQNYSKPVSRPQYINEIPI</sequence>
<gene>
    <name evidence="2" type="ORF">PBAT_00310</name>
</gene>
<dbReference type="EMBL" id="LVJI01000001">
    <property type="protein sequence ID" value="OAB48123.1"/>
    <property type="molecule type" value="Genomic_DNA"/>
</dbReference>
<reference evidence="2 3" key="1">
    <citation type="submission" date="2016-03" db="EMBL/GenBank/DDBJ databases">
        <title>Draft genome sequence of Paenibacillus antarcticus CECT 5836.</title>
        <authorList>
            <person name="Shin S.-K."/>
            <person name="Yi H."/>
        </authorList>
    </citation>
    <scope>NUCLEOTIDE SEQUENCE [LARGE SCALE GENOMIC DNA]</scope>
    <source>
        <strain evidence="2 3">CECT 5836</strain>
    </source>
</reference>
<dbReference type="PROSITE" id="PS51257">
    <property type="entry name" value="PROKAR_LIPOPROTEIN"/>
    <property type="match status" value="1"/>
</dbReference>
<dbReference type="InterPro" id="IPR019606">
    <property type="entry name" value="GerMN"/>
</dbReference>
<evidence type="ECO:0000313" key="2">
    <source>
        <dbReference type="EMBL" id="OAB48123.1"/>
    </source>
</evidence>
<feature type="domain" description="GerMN" evidence="1">
    <location>
        <begin position="249"/>
        <end position="336"/>
    </location>
</feature>
<name>A0A168QRV8_9BACL</name>
<dbReference type="SMART" id="SM00909">
    <property type="entry name" value="Germane"/>
    <property type="match status" value="2"/>
</dbReference>
<evidence type="ECO:0000313" key="3">
    <source>
        <dbReference type="Proteomes" id="UP000077355"/>
    </source>
</evidence>
<organism evidence="2 3">
    <name type="scientific">Paenibacillus antarcticus</name>
    <dbReference type="NCBI Taxonomy" id="253703"/>
    <lineage>
        <taxon>Bacteria</taxon>
        <taxon>Bacillati</taxon>
        <taxon>Bacillota</taxon>
        <taxon>Bacilli</taxon>
        <taxon>Bacillales</taxon>
        <taxon>Paenibacillaceae</taxon>
        <taxon>Paenibacillus</taxon>
    </lineage>
</organism>